<dbReference type="OrthoDB" id="307997at2"/>
<dbReference type="RefSeq" id="WP_155471264.1">
    <property type="nucleotide sequence ID" value="NZ_BMKG01000004.1"/>
</dbReference>
<sequence length="148" mass="16460">MPERLLVDALAEVRPRLGDAHLARLSAPLLIAVSDGYLHAPLRVMFVGKETNGWWGKLQRYYATDGALEALLRRYGDQMRKPRWGGRFLPMLARTARELANGPPEAVAWTNLLRTDWEQGKGFSRNAKGSSAALADLSAAMLCHESRC</sequence>
<name>A0A6I3SXK7_9BURK</name>
<reference evidence="1" key="4">
    <citation type="submission" date="2024-05" db="EMBL/GenBank/DDBJ databases">
        <authorList>
            <person name="Sun Q."/>
            <person name="Zhou Y."/>
        </authorList>
    </citation>
    <scope>NUCLEOTIDE SEQUENCE</scope>
    <source>
        <strain evidence="1">CGMCC 1.15931</strain>
    </source>
</reference>
<accession>A0A6I3SXK7</accession>
<proteinExistence type="predicted"/>
<dbReference type="EMBL" id="BMKG01000004">
    <property type="protein sequence ID" value="GGB93179.1"/>
    <property type="molecule type" value="Genomic_DNA"/>
</dbReference>
<dbReference type="EMBL" id="WNKZ01000039">
    <property type="protein sequence ID" value="MTV53960.1"/>
    <property type="molecule type" value="Genomic_DNA"/>
</dbReference>
<reference evidence="1" key="1">
    <citation type="journal article" date="2014" name="Int. J. Syst. Evol. Microbiol.">
        <title>Complete genome of a new Firmicutes species belonging to the dominant human colonic microbiota ('Ruminococcus bicirculans') reveals two chromosomes and a selective capacity to utilize plant glucans.</title>
        <authorList>
            <consortium name="NISC Comparative Sequencing Program"/>
            <person name="Wegmann U."/>
            <person name="Louis P."/>
            <person name="Goesmann A."/>
            <person name="Henrissat B."/>
            <person name="Duncan S.H."/>
            <person name="Flint H.J."/>
        </authorList>
    </citation>
    <scope>NUCLEOTIDE SEQUENCE</scope>
    <source>
        <strain evidence="1">CGMCC 1.15931</strain>
    </source>
</reference>
<evidence type="ECO:0000313" key="4">
    <source>
        <dbReference type="Proteomes" id="UP000622638"/>
    </source>
</evidence>
<gene>
    <name evidence="1" type="ORF">GCM10011572_13950</name>
    <name evidence="2" type="ORF">GM672_14610</name>
</gene>
<comment type="caution">
    <text evidence="2">The sequence shown here is derived from an EMBL/GenBank/DDBJ whole genome shotgun (WGS) entry which is preliminary data.</text>
</comment>
<protein>
    <submittedName>
        <fullName evidence="2">Uncharacterized protein</fullName>
    </submittedName>
</protein>
<evidence type="ECO:0000313" key="1">
    <source>
        <dbReference type="EMBL" id="GGB93179.1"/>
    </source>
</evidence>
<dbReference type="AlphaFoldDB" id="A0A6I3SXK7"/>
<evidence type="ECO:0000313" key="3">
    <source>
        <dbReference type="Proteomes" id="UP000430634"/>
    </source>
</evidence>
<dbReference type="Proteomes" id="UP000430634">
    <property type="component" value="Unassembled WGS sequence"/>
</dbReference>
<reference evidence="4" key="2">
    <citation type="journal article" date="2019" name="Int. J. Syst. Evol. Microbiol.">
        <title>The Global Catalogue of Microorganisms (GCM) 10K type strain sequencing project: providing services to taxonomists for standard genome sequencing and annotation.</title>
        <authorList>
            <consortium name="The Broad Institute Genomics Platform"/>
            <consortium name="The Broad Institute Genome Sequencing Center for Infectious Disease"/>
            <person name="Wu L."/>
            <person name="Ma J."/>
        </authorList>
    </citation>
    <scope>NUCLEOTIDE SEQUENCE [LARGE SCALE GENOMIC DNA]</scope>
    <source>
        <strain evidence="4">CGMCC 1.15931</strain>
    </source>
</reference>
<dbReference type="Proteomes" id="UP000622638">
    <property type="component" value="Unassembled WGS sequence"/>
</dbReference>
<evidence type="ECO:0000313" key="2">
    <source>
        <dbReference type="EMBL" id="MTV53960.1"/>
    </source>
</evidence>
<organism evidence="2 3">
    <name type="scientific">Pseudoduganella buxea</name>
    <dbReference type="NCBI Taxonomy" id="1949069"/>
    <lineage>
        <taxon>Bacteria</taxon>
        <taxon>Pseudomonadati</taxon>
        <taxon>Pseudomonadota</taxon>
        <taxon>Betaproteobacteria</taxon>
        <taxon>Burkholderiales</taxon>
        <taxon>Oxalobacteraceae</taxon>
        <taxon>Telluria group</taxon>
        <taxon>Pseudoduganella</taxon>
    </lineage>
</organism>
<reference evidence="2 3" key="3">
    <citation type="submission" date="2019-11" db="EMBL/GenBank/DDBJ databases">
        <title>Type strains purchased from KCTC, JCM and DSMZ.</title>
        <authorList>
            <person name="Lu H."/>
        </authorList>
    </citation>
    <scope>NUCLEOTIDE SEQUENCE [LARGE SCALE GENOMIC DNA]</scope>
    <source>
        <strain evidence="2 3">KCTC 52429</strain>
    </source>
</reference>
<keyword evidence="4" id="KW-1185">Reference proteome</keyword>